<proteinExistence type="predicted"/>
<dbReference type="Proteomes" id="UP000032503">
    <property type="component" value="Unassembled WGS sequence"/>
</dbReference>
<accession>A0ABR5CIV8</accession>
<evidence type="ECO:0000313" key="1">
    <source>
        <dbReference type="EMBL" id="KJC65577.1"/>
    </source>
</evidence>
<evidence type="ECO:0000313" key="2">
    <source>
        <dbReference type="Proteomes" id="UP000032503"/>
    </source>
</evidence>
<dbReference type="EMBL" id="JYFC01000001">
    <property type="protein sequence ID" value="KJC65577.1"/>
    <property type="molecule type" value="Genomic_DNA"/>
</dbReference>
<name>A0ABR5CIV8_9MICO</name>
<keyword evidence="2" id="KW-1185">Reference proteome</keyword>
<reference evidence="1 2" key="1">
    <citation type="journal article" date="2001" name="Int. J. Syst. Evol. Microbiol.">
        <title>Agreia bicolorata gen. nov., sp. nov., to accommodate actinobacteria isolated from narrow reed grass infected by the nematode Heteroanguina graminophila.</title>
        <authorList>
            <person name="Evtushenko L.I."/>
            <person name="Dorofeeva L.V."/>
            <person name="Dobrovolskaya T.G."/>
            <person name="Streshinskaya G.M."/>
            <person name="Subbotin S.A."/>
            <person name="Tiedje J.M."/>
        </authorList>
    </citation>
    <scope>NUCLEOTIDE SEQUENCE [LARGE SCALE GENOMIC DNA]</scope>
    <source>
        <strain evidence="1 2">VKM Ac-1804</strain>
    </source>
</reference>
<protein>
    <submittedName>
        <fullName evidence="1">Uncharacterized protein</fullName>
    </submittedName>
</protein>
<comment type="caution">
    <text evidence="1">The sequence shown here is derived from an EMBL/GenBank/DDBJ whole genome shotgun (WGS) entry which is preliminary data.</text>
</comment>
<organism evidence="1 2">
    <name type="scientific">Agreia bicolorata</name>
    <dbReference type="NCBI Taxonomy" id="110935"/>
    <lineage>
        <taxon>Bacteria</taxon>
        <taxon>Bacillati</taxon>
        <taxon>Actinomycetota</taxon>
        <taxon>Actinomycetes</taxon>
        <taxon>Micrococcales</taxon>
        <taxon>Microbacteriaceae</taxon>
        <taxon>Agreia</taxon>
    </lineage>
</organism>
<sequence>MRGLRALRALYRNTDRATEVAAMGNPFDTMSESIAGRQVTERMTVALRPLDTSHVGGHEVRCSAFLRGRSVLS</sequence>
<gene>
    <name evidence="1" type="ORF">TZ00_01750</name>
</gene>